<dbReference type="PROSITE" id="PS50110">
    <property type="entry name" value="RESPONSE_REGULATORY"/>
    <property type="match status" value="1"/>
</dbReference>
<evidence type="ECO:0000259" key="3">
    <source>
        <dbReference type="PROSITE" id="PS50110"/>
    </source>
</evidence>
<dbReference type="Gene3D" id="3.40.50.2300">
    <property type="match status" value="1"/>
</dbReference>
<reference evidence="4 5" key="1">
    <citation type="submission" date="2014-07" db="EMBL/GenBank/DDBJ databases">
        <title>Draft Genome Sequence of Gephyronic Acid Producer, Cystobacter violaceus Strain Cb vi76.</title>
        <authorList>
            <person name="Stevens D.C."/>
            <person name="Young J."/>
            <person name="Carmichael R."/>
            <person name="Tan J."/>
            <person name="Taylor R.E."/>
        </authorList>
    </citation>
    <scope>NUCLEOTIDE SEQUENCE [LARGE SCALE GENOMIC DNA]</scope>
    <source>
        <strain evidence="4 5">Cb vi76</strain>
    </source>
</reference>
<comment type="caution">
    <text evidence="4">The sequence shown here is derived from an EMBL/GenBank/DDBJ whole genome shotgun (WGS) entry which is preliminary data.</text>
</comment>
<evidence type="ECO:0000313" key="5">
    <source>
        <dbReference type="Proteomes" id="UP000028547"/>
    </source>
</evidence>
<dbReference type="InterPro" id="IPR011006">
    <property type="entry name" value="CheY-like_superfamily"/>
</dbReference>
<dbReference type="RefSeq" id="WP_043409781.1">
    <property type="nucleotide sequence ID" value="NZ_JPMI01000302.1"/>
</dbReference>
<sequence length="124" mass="13874">MKFKILIVEDSKASRELIAATVESISGLEAIATSSGFEALKLLPRHRFDLIITDINMPDINGLELINFVKKNPNYRDTPLFIVTTEGREKDRDRGLALGAAEYLVKPFSPQSLVGLVRRYLKLA</sequence>
<dbReference type="InterPro" id="IPR001789">
    <property type="entry name" value="Sig_transdc_resp-reg_receiver"/>
</dbReference>
<evidence type="ECO:0000256" key="2">
    <source>
        <dbReference type="PROSITE-ProRule" id="PRU00169"/>
    </source>
</evidence>
<dbReference type="Proteomes" id="UP000028547">
    <property type="component" value="Unassembled WGS sequence"/>
</dbReference>
<keyword evidence="1 2" id="KW-0597">Phosphoprotein</keyword>
<dbReference type="InterPro" id="IPR050595">
    <property type="entry name" value="Bact_response_regulator"/>
</dbReference>
<protein>
    <submittedName>
        <fullName evidence="4">Chemotaxis protein CheY</fullName>
    </submittedName>
</protein>
<accession>A0A084SI90</accession>
<feature type="modified residue" description="4-aspartylphosphate" evidence="2">
    <location>
        <position position="54"/>
    </location>
</feature>
<dbReference type="PANTHER" id="PTHR44591:SF3">
    <property type="entry name" value="RESPONSE REGULATORY DOMAIN-CONTAINING PROTEIN"/>
    <property type="match status" value="1"/>
</dbReference>
<dbReference type="PANTHER" id="PTHR44591">
    <property type="entry name" value="STRESS RESPONSE REGULATOR PROTEIN 1"/>
    <property type="match status" value="1"/>
</dbReference>
<feature type="domain" description="Response regulatory" evidence="3">
    <location>
        <begin position="4"/>
        <end position="121"/>
    </location>
</feature>
<proteinExistence type="predicted"/>
<evidence type="ECO:0000313" key="4">
    <source>
        <dbReference type="EMBL" id="KFA88175.1"/>
    </source>
</evidence>
<evidence type="ECO:0000256" key="1">
    <source>
        <dbReference type="ARBA" id="ARBA00022553"/>
    </source>
</evidence>
<dbReference type="AlphaFoldDB" id="A0A084SI90"/>
<organism evidence="4 5">
    <name type="scientific">Archangium violaceum Cb vi76</name>
    <dbReference type="NCBI Taxonomy" id="1406225"/>
    <lineage>
        <taxon>Bacteria</taxon>
        <taxon>Pseudomonadati</taxon>
        <taxon>Myxococcota</taxon>
        <taxon>Myxococcia</taxon>
        <taxon>Myxococcales</taxon>
        <taxon>Cystobacterineae</taxon>
        <taxon>Archangiaceae</taxon>
        <taxon>Archangium</taxon>
    </lineage>
</organism>
<dbReference type="EMBL" id="JPMI01000302">
    <property type="protein sequence ID" value="KFA88175.1"/>
    <property type="molecule type" value="Genomic_DNA"/>
</dbReference>
<dbReference type="SUPFAM" id="SSF52172">
    <property type="entry name" value="CheY-like"/>
    <property type="match status" value="1"/>
</dbReference>
<dbReference type="SMART" id="SM00448">
    <property type="entry name" value="REC"/>
    <property type="match status" value="1"/>
</dbReference>
<dbReference type="Pfam" id="PF00072">
    <property type="entry name" value="Response_reg"/>
    <property type="match status" value="1"/>
</dbReference>
<name>A0A084SI90_9BACT</name>
<dbReference type="GO" id="GO:0000160">
    <property type="term" value="P:phosphorelay signal transduction system"/>
    <property type="evidence" value="ECO:0007669"/>
    <property type="project" value="InterPro"/>
</dbReference>
<gene>
    <name evidence="4" type="ORF">Q664_43100</name>
</gene>